<dbReference type="CDD" id="cd11289">
    <property type="entry name" value="gelsolin_S2_like"/>
    <property type="match status" value="1"/>
</dbReference>
<keyword evidence="8" id="KW-0206">Cytoskeleton</keyword>
<feature type="domain" description="Gelsolin-like" evidence="10">
    <location>
        <begin position="257"/>
        <end position="293"/>
    </location>
</feature>
<evidence type="ECO:0000259" key="10">
    <source>
        <dbReference type="Pfam" id="PF00626"/>
    </source>
</evidence>
<dbReference type="GO" id="GO:0008154">
    <property type="term" value="P:actin polymerization or depolymerization"/>
    <property type="evidence" value="ECO:0007669"/>
    <property type="project" value="TreeGrafter"/>
</dbReference>
<keyword evidence="3" id="KW-0117">Actin capping</keyword>
<evidence type="ECO:0000256" key="6">
    <source>
        <dbReference type="ARBA" id="ARBA00022837"/>
    </source>
</evidence>
<dbReference type="FunFam" id="3.40.20.10:FF:000004">
    <property type="entry name" value="Gelsolin"/>
    <property type="match status" value="1"/>
</dbReference>
<keyword evidence="7" id="KW-0009">Actin-binding</keyword>
<dbReference type="Gene3D" id="3.40.20.10">
    <property type="entry name" value="Severin"/>
    <property type="match status" value="6"/>
</dbReference>
<keyword evidence="4" id="KW-0963">Cytoplasm</keyword>
<dbReference type="SUPFAM" id="SSF55753">
    <property type="entry name" value="Actin depolymerizing proteins"/>
    <property type="match status" value="6"/>
</dbReference>
<evidence type="ECO:0000313" key="12">
    <source>
        <dbReference type="Proteomes" id="UP000694701"/>
    </source>
</evidence>
<dbReference type="Proteomes" id="UP000694701">
    <property type="component" value="Unplaced"/>
</dbReference>
<dbReference type="CDD" id="cd11290">
    <property type="entry name" value="gelsolin_S1_like"/>
    <property type="match status" value="1"/>
</dbReference>
<evidence type="ECO:0000256" key="7">
    <source>
        <dbReference type="ARBA" id="ARBA00023203"/>
    </source>
</evidence>
<dbReference type="FunFam" id="3.40.20.10:FF:000005">
    <property type="entry name" value="Gelsolin"/>
    <property type="match status" value="1"/>
</dbReference>
<dbReference type="GO" id="GO:0051016">
    <property type="term" value="P:barbed-end actin filament capping"/>
    <property type="evidence" value="ECO:0007669"/>
    <property type="project" value="TreeGrafter"/>
</dbReference>
<dbReference type="GO" id="GO:0051014">
    <property type="term" value="P:actin filament severing"/>
    <property type="evidence" value="ECO:0007669"/>
    <property type="project" value="TreeGrafter"/>
</dbReference>
<feature type="domain" description="Gelsolin-like" evidence="10">
    <location>
        <begin position="142"/>
        <end position="213"/>
    </location>
</feature>
<dbReference type="GO" id="GO:0007417">
    <property type="term" value="P:central nervous system development"/>
    <property type="evidence" value="ECO:0007669"/>
    <property type="project" value="TreeGrafter"/>
</dbReference>
<feature type="domain" description="Gelsolin-like" evidence="10">
    <location>
        <begin position="25"/>
        <end position="102"/>
    </location>
</feature>
<feature type="domain" description="Gelsolin-like" evidence="10">
    <location>
        <begin position="577"/>
        <end position="651"/>
    </location>
</feature>
<proteinExistence type="inferred from homology"/>
<reference evidence="11" key="1">
    <citation type="submission" date="2025-08" db="UniProtKB">
        <authorList>
            <consortium name="Ensembl"/>
        </authorList>
    </citation>
    <scope>IDENTIFICATION</scope>
</reference>
<evidence type="ECO:0000256" key="8">
    <source>
        <dbReference type="ARBA" id="ARBA00023212"/>
    </source>
</evidence>
<evidence type="ECO:0000313" key="11">
    <source>
        <dbReference type="Ensembl" id="ENSCCRP00020051434.1"/>
    </source>
</evidence>
<comment type="subcellular location">
    <subcellularLocation>
        <location evidence="1">Cytoplasm</location>
        <location evidence="1">Cytoskeleton</location>
    </subcellularLocation>
</comment>
<feature type="domain" description="Gelsolin-like" evidence="10">
    <location>
        <begin position="475"/>
        <end position="541"/>
    </location>
</feature>
<dbReference type="AlphaFoldDB" id="A0A8C2HLA5"/>
<sequence length="675" mass="74928">MVSHKEFETAGKAPGLQIWRIENMDLKPVPKNLYGNFYTGDAYLLLYTTTAPSYYIHMWMGNECSQDESGAAAIFSTQLDDFLGGGPVQFREVQNNESLTFLGYFKSGIKYKQGGVASGFHHVLTNDVDVKRLLHIKGRRAIRATEVEMSWSSFNKGDCFIVDLGKEIYQWCGSDCNRFERLKASQLAIDIRDNERNGRAKLIMVEDGAEPDALTKVLGPKSSITPATPDDEEVETSNKKKAALYMISDASGSMKTSVVAQTSPFKQEMLSLDECYILDNGIDKNVFVWKGVSQCTRLSNVSCLIPLLFIPACSLSLLLPRNTEALCVTMLSWNTPLCPAQHSSHICIWRVEGGDRVPVDPSTYGQFFGGDCYLILYSYKQGSREQHIIYTWLGLKSTQDELAASAFLTVQLDDSMGGAPVQVRVTQGQEPPHLMSLFKGKPMIIHSGGTSRKDGQTKTGSMRLFHIRQSSSRATRAVEVEPSASNLNTNDIFVLKSPDCVFVWKGAGASEEEMVAAKYVVSVLGGQSTDVAEGKEPAGFWSAVGGKKEYQTSPTLRNMVKPPRLFGCSNKTGRLVVEEVPGDFTQSDLATDDVMLLDTWDQIFLWIGKEANEVEKTESPKIAKDYVESDPSGRRGLPITTIKQGAEPPTFTGWFQAWDQHMWDTDPLERIRARF</sequence>
<organism evidence="11 12">
    <name type="scientific">Cyprinus carpio</name>
    <name type="common">Common carp</name>
    <dbReference type="NCBI Taxonomy" id="7962"/>
    <lineage>
        <taxon>Eukaryota</taxon>
        <taxon>Metazoa</taxon>
        <taxon>Chordata</taxon>
        <taxon>Craniata</taxon>
        <taxon>Vertebrata</taxon>
        <taxon>Euteleostomi</taxon>
        <taxon>Actinopterygii</taxon>
        <taxon>Neopterygii</taxon>
        <taxon>Teleostei</taxon>
        <taxon>Ostariophysi</taxon>
        <taxon>Cypriniformes</taxon>
        <taxon>Cyprinidae</taxon>
        <taxon>Cyprininae</taxon>
        <taxon>Cyprinus</taxon>
    </lineage>
</organism>
<evidence type="ECO:0000256" key="3">
    <source>
        <dbReference type="ARBA" id="ARBA00022467"/>
    </source>
</evidence>
<dbReference type="GO" id="GO:0015629">
    <property type="term" value="C:actin cytoskeleton"/>
    <property type="evidence" value="ECO:0007669"/>
    <property type="project" value="TreeGrafter"/>
</dbReference>
<evidence type="ECO:0000256" key="5">
    <source>
        <dbReference type="ARBA" id="ARBA00022737"/>
    </source>
</evidence>
<dbReference type="CDD" id="cd11288">
    <property type="entry name" value="gelsolin_S5_like"/>
    <property type="match status" value="1"/>
</dbReference>
<feature type="region of interest" description="Disordered" evidence="9">
    <location>
        <begin position="626"/>
        <end position="647"/>
    </location>
</feature>
<dbReference type="FunFam" id="3.40.20.10:FF:000001">
    <property type="entry name" value="Gelsolin"/>
    <property type="match status" value="1"/>
</dbReference>
<evidence type="ECO:0000256" key="4">
    <source>
        <dbReference type="ARBA" id="ARBA00022490"/>
    </source>
</evidence>
<dbReference type="InterPro" id="IPR007122">
    <property type="entry name" value="Villin/Gelsolin"/>
</dbReference>
<evidence type="ECO:0000256" key="9">
    <source>
        <dbReference type="SAM" id="MobiDB-lite"/>
    </source>
</evidence>
<dbReference type="GO" id="GO:0005737">
    <property type="term" value="C:cytoplasm"/>
    <property type="evidence" value="ECO:0007669"/>
    <property type="project" value="TreeGrafter"/>
</dbReference>
<dbReference type="PANTHER" id="PTHR11977:SF27">
    <property type="entry name" value="SCINDERIN LIKE A-RELATED"/>
    <property type="match status" value="1"/>
</dbReference>
<dbReference type="CDD" id="cd11291">
    <property type="entry name" value="gelsolin_S6_like"/>
    <property type="match status" value="1"/>
</dbReference>
<dbReference type="FunFam" id="3.40.20.10:FF:000002">
    <property type="entry name" value="Gelsolin"/>
    <property type="match status" value="1"/>
</dbReference>
<dbReference type="InterPro" id="IPR007123">
    <property type="entry name" value="Gelsolin-like_dom"/>
</dbReference>
<protein>
    <submittedName>
        <fullName evidence="11">Scinderin like b</fullName>
    </submittedName>
</protein>
<dbReference type="Ensembl" id="ENSCCRT00020056028.1">
    <property type="protein sequence ID" value="ENSCCRP00020051434.1"/>
    <property type="gene ID" value="ENSCCRG00020021763.1"/>
</dbReference>
<dbReference type="GO" id="GO:0030031">
    <property type="term" value="P:cell projection assembly"/>
    <property type="evidence" value="ECO:0007669"/>
    <property type="project" value="TreeGrafter"/>
</dbReference>
<keyword evidence="6" id="KW-0106">Calcium</keyword>
<dbReference type="PRINTS" id="PR00597">
    <property type="entry name" value="GELSOLIN"/>
</dbReference>
<name>A0A8C2HLA5_CYPCA</name>
<dbReference type="CDD" id="cd11293">
    <property type="entry name" value="gelsolin_S4_like"/>
    <property type="match status" value="1"/>
</dbReference>
<evidence type="ECO:0000256" key="1">
    <source>
        <dbReference type="ARBA" id="ARBA00004245"/>
    </source>
</evidence>
<dbReference type="GO" id="GO:0005546">
    <property type="term" value="F:phosphatidylinositol-4,5-bisphosphate binding"/>
    <property type="evidence" value="ECO:0007669"/>
    <property type="project" value="TreeGrafter"/>
</dbReference>
<evidence type="ECO:0000256" key="2">
    <source>
        <dbReference type="ARBA" id="ARBA00008418"/>
    </source>
</evidence>
<keyword evidence="5" id="KW-0677">Repeat</keyword>
<dbReference type="Pfam" id="PF00626">
    <property type="entry name" value="Gelsolin"/>
    <property type="match status" value="6"/>
</dbReference>
<dbReference type="FunFam" id="3.40.20.10:FF:000040">
    <property type="entry name" value="macrophage-capping protein-like isoform X1"/>
    <property type="match status" value="1"/>
</dbReference>
<accession>A0A8C2HLA5</accession>
<dbReference type="InterPro" id="IPR029006">
    <property type="entry name" value="ADF-H/Gelsolin-like_dom_sf"/>
</dbReference>
<dbReference type="GO" id="GO:0051015">
    <property type="term" value="F:actin filament binding"/>
    <property type="evidence" value="ECO:0007669"/>
    <property type="project" value="InterPro"/>
</dbReference>
<comment type="similarity">
    <text evidence="2">Belongs to the villin/gelsolin family.</text>
</comment>
<feature type="domain" description="Gelsolin-like" evidence="10">
    <location>
        <begin position="355"/>
        <end position="435"/>
    </location>
</feature>
<dbReference type="SMART" id="SM00262">
    <property type="entry name" value="GEL"/>
    <property type="match status" value="5"/>
</dbReference>
<dbReference type="PANTHER" id="PTHR11977">
    <property type="entry name" value="VILLIN"/>
    <property type="match status" value="1"/>
</dbReference>